<dbReference type="PROSITE" id="PS50965">
    <property type="entry name" value="NERD"/>
    <property type="match status" value="1"/>
</dbReference>
<organism evidence="2 3">
    <name type="scientific">Alkalibacillus haloalkaliphilus</name>
    <dbReference type="NCBI Taxonomy" id="94136"/>
    <lineage>
        <taxon>Bacteria</taxon>
        <taxon>Bacillati</taxon>
        <taxon>Bacillota</taxon>
        <taxon>Bacilli</taxon>
        <taxon>Bacillales</taxon>
        <taxon>Bacillaceae</taxon>
        <taxon>Alkalibacillus</taxon>
    </lineage>
</organism>
<gene>
    <name evidence="2" type="ORF">AHA02nite_29320</name>
</gene>
<dbReference type="Pfam" id="PF08378">
    <property type="entry name" value="NERD"/>
    <property type="match status" value="1"/>
</dbReference>
<dbReference type="EMBL" id="BJYA01000026">
    <property type="protein sequence ID" value="GEN47156.1"/>
    <property type="molecule type" value="Genomic_DNA"/>
</dbReference>
<reference evidence="2 3" key="1">
    <citation type="submission" date="2019-07" db="EMBL/GenBank/DDBJ databases">
        <title>Whole genome shotgun sequence of Alkalibacillus haloalkaliphilus NBRC 103110.</title>
        <authorList>
            <person name="Hosoyama A."/>
            <person name="Uohara A."/>
            <person name="Ohji S."/>
            <person name="Ichikawa N."/>
        </authorList>
    </citation>
    <scope>NUCLEOTIDE SEQUENCE [LARGE SCALE GENOMIC DNA]</scope>
    <source>
        <strain evidence="2 3">NBRC 103110</strain>
    </source>
</reference>
<dbReference type="OrthoDB" id="569879at2"/>
<name>A0A511W803_9BACI</name>
<keyword evidence="3" id="KW-1185">Reference proteome</keyword>
<proteinExistence type="predicted"/>
<dbReference type="AlphaFoldDB" id="A0A511W803"/>
<accession>A0A511W803</accession>
<comment type="caution">
    <text evidence="2">The sequence shown here is derived from an EMBL/GenBank/DDBJ whole genome shotgun (WGS) entry which is preliminary data.</text>
</comment>
<evidence type="ECO:0000313" key="2">
    <source>
        <dbReference type="EMBL" id="GEN47156.1"/>
    </source>
</evidence>
<dbReference type="InterPro" id="IPR011528">
    <property type="entry name" value="NERD"/>
</dbReference>
<sequence>MIILPQQKPSSLARLEVITPRLMKHSPVYQDVRNRYLREKSGYDGERSLNYYFNFLPQSAIYLHGLRVEERQYTFQIDHLILFPNLFLIIEVKNNAGLIKYNTETGVLKCIKRDGTYEHYGDPFIQARIQRFKLKKLLEPSGFNVPPIHTLVVFSHQDAVLEIEGHQPDLIISQRLPWRVSELEQKYSTPIFSRDEVLKIGKMLKNKHKPKEENIIEECNIKREHIRAGVWCTNCKKFMMKRTNRNWECPSCKHKDRNAHLKALEEYRLMFGKTIKNSEAREFLQVPIHVAKRLLKKTSSSYAGETKAREYTLS</sequence>
<evidence type="ECO:0000259" key="1">
    <source>
        <dbReference type="PROSITE" id="PS50965"/>
    </source>
</evidence>
<protein>
    <recommendedName>
        <fullName evidence="1">NERD domain-containing protein</fullName>
    </recommendedName>
</protein>
<evidence type="ECO:0000313" key="3">
    <source>
        <dbReference type="Proteomes" id="UP000321440"/>
    </source>
</evidence>
<dbReference type="Proteomes" id="UP000321440">
    <property type="component" value="Unassembled WGS sequence"/>
</dbReference>
<dbReference type="RefSeq" id="WP_146818595.1">
    <property type="nucleotide sequence ID" value="NZ_BJYA01000026.1"/>
</dbReference>
<feature type="domain" description="NERD" evidence="1">
    <location>
        <begin position="41"/>
        <end position="157"/>
    </location>
</feature>